<sequence>MGSFYAEFARPAAAAHGAFTATLTTLCASTARPFSGVVDVVAKQEKGRALRRMSGVVLGLALSGSALAGVDGNATLTSDYVWRGSSQTMEDPTVQAGVKLSSESGWYASVWGSGVSFEPDAGARSEFDIVAGWSGALAPDWALDVNLTHYLYPSTDVDLDWTELNSTLTWQERYWVSVGVSDDALASGRTGTYAQLGARLPLSEQWRIEGAVGQYWLDSAYADDYLHGQLSAIWKVHGPWELRLTAHDTDRAAKRLFGSNAGSRVEFAIQTTF</sequence>
<dbReference type="InterPro" id="IPR010239">
    <property type="entry name" value="CHP02001"/>
</dbReference>
<dbReference type="NCBIfam" id="TIGR02001">
    <property type="entry name" value="gcw_chp"/>
    <property type="match status" value="1"/>
</dbReference>
<evidence type="ECO:0000313" key="2">
    <source>
        <dbReference type="Proteomes" id="UP001226084"/>
    </source>
</evidence>
<reference evidence="1" key="1">
    <citation type="submission" date="2023-07" db="EMBL/GenBank/DDBJ databases">
        <title>Functional and genomic diversity of the sorghum phyllosphere microbiome.</title>
        <authorList>
            <person name="Shade A."/>
        </authorList>
    </citation>
    <scope>NUCLEOTIDE SEQUENCE</scope>
    <source>
        <strain evidence="1">SORGH_AS_0457</strain>
    </source>
</reference>
<gene>
    <name evidence="1" type="ORF">QE424_003303</name>
</gene>
<dbReference type="Proteomes" id="UP001226084">
    <property type="component" value="Unassembled WGS sequence"/>
</dbReference>
<comment type="caution">
    <text evidence="1">The sequence shown here is derived from an EMBL/GenBank/DDBJ whole genome shotgun (WGS) entry which is preliminary data.</text>
</comment>
<organism evidence="1 2">
    <name type="scientific">Stenotrophomonas rhizophila</name>
    <dbReference type="NCBI Taxonomy" id="216778"/>
    <lineage>
        <taxon>Bacteria</taxon>
        <taxon>Pseudomonadati</taxon>
        <taxon>Pseudomonadota</taxon>
        <taxon>Gammaproteobacteria</taxon>
        <taxon>Lysobacterales</taxon>
        <taxon>Lysobacteraceae</taxon>
        <taxon>Stenotrophomonas</taxon>
    </lineage>
</organism>
<dbReference type="Pfam" id="PF09694">
    <property type="entry name" value="Gcw_chp"/>
    <property type="match status" value="1"/>
</dbReference>
<name>A0AAP5AK32_9GAMM</name>
<evidence type="ECO:0000313" key="1">
    <source>
        <dbReference type="EMBL" id="MDQ1110144.1"/>
    </source>
</evidence>
<dbReference type="EMBL" id="JAUTAS010000001">
    <property type="protein sequence ID" value="MDQ1110144.1"/>
    <property type="molecule type" value="Genomic_DNA"/>
</dbReference>
<accession>A0AAP5AK32</accession>
<protein>
    <submittedName>
        <fullName evidence="1">Uncharacterized protein (TIGR02001 family)</fullName>
    </submittedName>
</protein>
<proteinExistence type="predicted"/>
<dbReference type="AlphaFoldDB" id="A0AAP5AK32"/>